<feature type="transmembrane region" description="Helical" evidence="10">
    <location>
        <begin position="690"/>
        <end position="710"/>
    </location>
</feature>
<accession>A0A7E4ZUD0</accession>
<keyword evidence="11" id="KW-0732">Signal</keyword>
<feature type="transmembrane region" description="Helical" evidence="10">
    <location>
        <begin position="730"/>
        <end position="750"/>
    </location>
</feature>
<protein>
    <submittedName>
        <fullName evidence="14">G_PROTEIN_RECEP_F3_4 domain-containing protein</fullName>
    </submittedName>
</protein>
<dbReference type="PRINTS" id="PR00248">
    <property type="entry name" value="GPCRMGR"/>
</dbReference>
<dbReference type="AlphaFoldDB" id="A0A7E4ZUD0"/>
<feature type="domain" description="G-protein coupled receptors family 3 profile" evidence="12">
    <location>
        <begin position="586"/>
        <end position="840"/>
    </location>
</feature>
<evidence type="ECO:0000313" key="14">
    <source>
        <dbReference type="WBParaSite" id="Pan_g18039.t1"/>
    </source>
</evidence>
<feature type="transmembrane region" description="Helical" evidence="10">
    <location>
        <begin position="770"/>
        <end position="787"/>
    </location>
</feature>
<keyword evidence="6 10" id="KW-0472">Membrane</keyword>
<dbReference type="WBParaSite" id="Pan_g18039.t1">
    <property type="protein sequence ID" value="Pan_g18039.t1"/>
    <property type="gene ID" value="Pan_g18039"/>
</dbReference>
<evidence type="ECO:0000256" key="5">
    <source>
        <dbReference type="ARBA" id="ARBA00023040"/>
    </source>
</evidence>
<keyword evidence="7" id="KW-0675">Receptor</keyword>
<evidence type="ECO:0000256" key="9">
    <source>
        <dbReference type="ARBA" id="ARBA00023224"/>
    </source>
</evidence>
<feature type="signal peptide" evidence="11">
    <location>
        <begin position="1"/>
        <end position="23"/>
    </location>
</feature>
<keyword evidence="3 10" id="KW-0812">Transmembrane</keyword>
<reference evidence="14" key="2">
    <citation type="submission" date="2020-10" db="UniProtKB">
        <authorList>
            <consortium name="WormBaseParasite"/>
        </authorList>
    </citation>
    <scope>IDENTIFICATION</scope>
</reference>
<comment type="subcellular location">
    <subcellularLocation>
        <location evidence="1">Cell membrane</location>
        <topology evidence="1">Multi-pass membrane protein</topology>
    </subcellularLocation>
</comment>
<keyword evidence="13" id="KW-1185">Reference proteome</keyword>
<dbReference type="SUPFAM" id="SSF53822">
    <property type="entry name" value="Periplasmic binding protein-like I"/>
    <property type="match status" value="1"/>
</dbReference>
<dbReference type="InterPro" id="IPR038550">
    <property type="entry name" value="GPCR_3_9-Cys_sf"/>
</dbReference>
<evidence type="ECO:0000256" key="8">
    <source>
        <dbReference type="ARBA" id="ARBA00023180"/>
    </source>
</evidence>
<dbReference type="InterPro" id="IPR028082">
    <property type="entry name" value="Peripla_BP_I"/>
</dbReference>
<dbReference type="GO" id="GO:0005886">
    <property type="term" value="C:plasma membrane"/>
    <property type="evidence" value="ECO:0007669"/>
    <property type="project" value="UniProtKB-SubCell"/>
</dbReference>
<dbReference type="InterPro" id="IPR050726">
    <property type="entry name" value="mGluR"/>
</dbReference>
<feature type="transmembrane region" description="Helical" evidence="10">
    <location>
        <begin position="648"/>
        <end position="669"/>
    </location>
</feature>
<evidence type="ECO:0000256" key="3">
    <source>
        <dbReference type="ARBA" id="ARBA00022692"/>
    </source>
</evidence>
<dbReference type="InterPro" id="IPR000337">
    <property type="entry name" value="GPCR_3"/>
</dbReference>
<reference evidence="13" key="1">
    <citation type="journal article" date="2013" name="Genetics">
        <title>The draft genome and transcriptome of Panagrellus redivivus are shaped by the harsh demands of a free-living lifestyle.</title>
        <authorList>
            <person name="Srinivasan J."/>
            <person name="Dillman A.R."/>
            <person name="Macchietto M.G."/>
            <person name="Heikkinen L."/>
            <person name="Lakso M."/>
            <person name="Fracchia K.M."/>
            <person name="Antoshechkin I."/>
            <person name="Mortazavi A."/>
            <person name="Wong G."/>
            <person name="Sternberg P.W."/>
        </authorList>
    </citation>
    <scope>NUCLEOTIDE SEQUENCE [LARGE SCALE GENOMIC DNA]</scope>
    <source>
        <strain evidence="13">MT8872</strain>
    </source>
</reference>
<evidence type="ECO:0000256" key="11">
    <source>
        <dbReference type="SAM" id="SignalP"/>
    </source>
</evidence>
<evidence type="ECO:0000256" key="4">
    <source>
        <dbReference type="ARBA" id="ARBA00022989"/>
    </source>
</evidence>
<feature type="transmembrane region" description="Helical" evidence="10">
    <location>
        <begin position="582"/>
        <end position="604"/>
    </location>
</feature>
<evidence type="ECO:0000256" key="2">
    <source>
        <dbReference type="ARBA" id="ARBA00022475"/>
    </source>
</evidence>
<evidence type="ECO:0000256" key="1">
    <source>
        <dbReference type="ARBA" id="ARBA00004651"/>
    </source>
</evidence>
<keyword evidence="2" id="KW-1003">Cell membrane</keyword>
<feature type="transmembrane region" description="Helical" evidence="10">
    <location>
        <begin position="799"/>
        <end position="822"/>
    </location>
</feature>
<evidence type="ECO:0000256" key="7">
    <source>
        <dbReference type="ARBA" id="ARBA00023170"/>
    </source>
</evidence>
<dbReference type="InterPro" id="IPR001828">
    <property type="entry name" value="ANF_lig-bd_rcpt"/>
</dbReference>
<evidence type="ECO:0000259" key="12">
    <source>
        <dbReference type="PROSITE" id="PS50259"/>
    </source>
</evidence>
<dbReference type="Proteomes" id="UP000492821">
    <property type="component" value="Unassembled WGS sequence"/>
</dbReference>
<feature type="transmembrane region" description="Helical" evidence="10">
    <location>
        <begin position="616"/>
        <end position="636"/>
    </location>
</feature>
<dbReference type="Pfam" id="PF01094">
    <property type="entry name" value="ANF_receptor"/>
    <property type="match status" value="1"/>
</dbReference>
<keyword evidence="9" id="KW-0807">Transducer</keyword>
<dbReference type="Gene3D" id="3.40.50.2300">
    <property type="match status" value="2"/>
</dbReference>
<proteinExistence type="predicted"/>
<evidence type="ECO:0000256" key="6">
    <source>
        <dbReference type="ARBA" id="ARBA00023136"/>
    </source>
</evidence>
<name>A0A7E4ZUD0_PANRE</name>
<dbReference type="PANTHER" id="PTHR24060">
    <property type="entry name" value="METABOTROPIC GLUTAMATE RECEPTOR"/>
    <property type="match status" value="1"/>
</dbReference>
<dbReference type="GO" id="GO:0004930">
    <property type="term" value="F:G protein-coupled receptor activity"/>
    <property type="evidence" value="ECO:0007669"/>
    <property type="project" value="UniProtKB-KW"/>
</dbReference>
<dbReference type="Pfam" id="PF00003">
    <property type="entry name" value="7tm_3"/>
    <property type="match status" value="1"/>
</dbReference>
<evidence type="ECO:0000256" key="10">
    <source>
        <dbReference type="SAM" id="Phobius"/>
    </source>
</evidence>
<keyword evidence="8" id="KW-0325">Glycoprotein</keyword>
<organism evidence="13 14">
    <name type="scientific">Panagrellus redivivus</name>
    <name type="common">Microworm</name>
    <dbReference type="NCBI Taxonomy" id="6233"/>
    <lineage>
        <taxon>Eukaryota</taxon>
        <taxon>Metazoa</taxon>
        <taxon>Ecdysozoa</taxon>
        <taxon>Nematoda</taxon>
        <taxon>Chromadorea</taxon>
        <taxon>Rhabditida</taxon>
        <taxon>Tylenchina</taxon>
        <taxon>Panagrolaimomorpha</taxon>
        <taxon>Panagrolaimoidea</taxon>
        <taxon>Panagrolaimidae</taxon>
        <taxon>Panagrellus</taxon>
    </lineage>
</organism>
<sequence length="875" mass="98495">MPALHTLLCLILLTFTFIIPTQSEQCLIDPDKVTQNDTPFDQAILKVPSFFTIHGTETDLTCDKIVAENVILYLVHDYAINRANDVLNSTGIYLSAEYADTCDNTSTTLQKVVGLMGASTVNCAAFKTVDNDKPPMIATTGVYRAEIGDSINYLFQAFCLPVIASAMSAAELDNPSVYPYFVRSSASDIYRARVIFDILQSQEWYHVNVIYDQSLVGQSLREFFDSHRSDCPIFDRDNVFKKPCIENYFALSGFGQITGDADTQREYSQLKEGLSHSKSRVIVLLMESDVIAPTINTIATFGLGEYQYVLSSRIDENITSLNYGFAVDEAVKPFKEMDTVVNITLDENTCDWVRELIEVNNLCCWENRINCAYSVNCSADMTITNIPLAAKREATHVFNAVMLLATAIKSIHEEYCAEEPGLCDSLREAYTGGMLLERLQNVSFIDDNGDVFLLFQRAAMPVFDVYQFVGTSWHTVMKDYNPLEGPSPSPENTNPVIGPLWPSILNESINCQKNCAQGEVLDSYFGDCCWTCRPCLPDQFVNMSILTCQTCPYTLTPNTFKNACIPLPEPPLFYKPTVEMDLLFSVALVGILLSLSFGFYIYRLRTTPMVLASTPDLLYIQTIAQVFLFITAILMLPSSSNFMCGAVWISATIFMLIVHAVFLIKAVRLSRPRFYTKIIAFATTPARSSALMLVSLTFSQLLICIIWVLLRPPSMHMKEHHVWVCNSNHEVQTVVLMILPLLLVILTFYFQRNAIRNKIMFQVRQARLGLAGTLCFIVNYSVLIPLVFMEDSPSNVRGTILMCVPLLTALVSWATTHLPMAYELTIRKKQNTHEFVSRERSRQFQSGNVVYYVDAMLLNRARSRAPTNDSQPRRP</sequence>
<feature type="chain" id="PRO_5028872747" evidence="11">
    <location>
        <begin position="24"/>
        <end position="875"/>
    </location>
</feature>
<evidence type="ECO:0000313" key="13">
    <source>
        <dbReference type="Proteomes" id="UP000492821"/>
    </source>
</evidence>
<dbReference type="Gene3D" id="2.10.50.30">
    <property type="entry name" value="GPCR, family 3, nine cysteines domain"/>
    <property type="match status" value="1"/>
</dbReference>
<dbReference type="InterPro" id="IPR017978">
    <property type="entry name" value="GPCR_3_C"/>
</dbReference>
<keyword evidence="4 10" id="KW-1133">Transmembrane helix</keyword>
<keyword evidence="5" id="KW-0297">G-protein coupled receptor</keyword>
<dbReference type="PROSITE" id="PS50259">
    <property type="entry name" value="G_PROTEIN_RECEP_F3_4"/>
    <property type="match status" value="1"/>
</dbReference>